<comment type="caution">
    <text evidence="3">The sequence shown here is derived from an EMBL/GenBank/DDBJ whole genome shotgun (WGS) entry which is preliminary data.</text>
</comment>
<keyword evidence="2" id="KW-1133">Transmembrane helix</keyword>
<gene>
    <name evidence="3" type="ORF">ACFQ41_08795</name>
</gene>
<keyword evidence="4" id="KW-1185">Reference proteome</keyword>
<dbReference type="EMBL" id="JBHTOA010000032">
    <property type="protein sequence ID" value="MFD1399407.1"/>
    <property type="molecule type" value="Genomic_DNA"/>
</dbReference>
<evidence type="ECO:0000256" key="2">
    <source>
        <dbReference type="SAM" id="Phobius"/>
    </source>
</evidence>
<organism evidence="3 4">
    <name type="scientific">Lacticaseibacillus suilingensis</name>
    <dbReference type="NCBI Taxonomy" id="2799577"/>
    <lineage>
        <taxon>Bacteria</taxon>
        <taxon>Bacillati</taxon>
        <taxon>Bacillota</taxon>
        <taxon>Bacilli</taxon>
        <taxon>Lactobacillales</taxon>
        <taxon>Lactobacillaceae</taxon>
        <taxon>Lacticaseibacillus</taxon>
    </lineage>
</organism>
<protein>
    <submittedName>
        <fullName evidence="3">YggT family protein</fullName>
    </submittedName>
</protein>
<comment type="similarity">
    <text evidence="1">Belongs to the YggT family.</text>
</comment>
<dbReference type="InterPro" id="IPR003425">
    <property type="entry name" value="CCB3/YggT"/>
</dbReference>
<feature type="transmembrane region" description="Helical" evidence="2">
    <location>
        <begin position="68"/>
        <end position="89"/>
    </location>
</feature>
<accession>A0ABW4BG13</accession>
<dbReference type="RefSeq" id="WP_263852869.1">
    <property type="nucleotide sequence ID" value="NZ_BOLV01000012.1"/>
</dbReference>
<evidence type="ECO:0000313" key="4">
    <source>
        <dbReference type="Proteomes" id="UP001597199"/>
    </source>
</evidence>
<dbReference type="Proteomes" id="UP001597199">
    <property type="component" value="Unassembled WGS sequence"/>
</dbReference>
<name>A0ABW4BG13_9LACO</name>
<evidence type="ECO:0000313" key="3">
    <source>
        <dbReference type="EMBL" id="MFD1399407.1"/>
    </source>
</evidence>
<reference evidence="4" key="1">
    <citation type="journal article" date="2019" name="Int. J. Syst. Evol. Microbiol.">
        <title>The Global Catalogue of Microorganisms (GCM) 10K type strain sequencing project: providing services to taxonomists for standard genome sequencing and annotation.</title>
        <authorList>
            <consortium name="The Broad Institute Genomics Platform"/>
            <consortium name="The Broad Institute Genome Sequencing Center for Infectious Disease"/>
            <person name="Wu L."/>
            <person name="Ma J."/>
        </authorList>
    </citation>
    <scope>NUCLEOTIDE SEQUENCE [LARGE SCALE GENOMIC DNA]</scope>
    <source>
        <strain evidence="4">CCM 9110</strain>
    </source>
</reference>
<sequence length="94" mass="10731">MTALAWLFTIINDALYVYMVLMVIYVLMSWFPGAYQSRFGQLLGRVVGPWLNLFRIIPPILGLDFSPLIAFFVLDLLRGGLNTIFNAILMRVMS</sequence>
<keyword evidence="2" id="KW-0812">Transmembrane</keyword>
<dbReference type="Pfam" id="PF02325">
    <property type="entry name" value="CCB3_YggT"/>
    <property type="match status" value="1"/>
</dbReference>
<dbReference type="PANTHER" id="PTHR33219:SF14">
    <property type="entry name" value="PROTEIN COFACTOR ASSEMBLY OF COMPLEX C SUBUNIT B CCB3, CHLOROPLASTIC-RELATED"/>
    <property type="match status" value="1"/>
</dbReference>
<keyword evidence="2" id="KW-0472">Membrane</keyword>
<feature type="transmembrane region" description="Helical" evidence="2">
    <location>
        <begin position="6"/>
        <end position="30"/>
    </location>
</feature>
<proteinExistence type="inferred from homology"/>
<evidence type="ECO:0000256" key="1">
    <source>
        <dbReference type="ARBA" id="ARBA00010894"/>
    </source>
</evidence>
<dbReference type="PANTHER" id="PTHR33219">
    <property type="entry name" value="YLMG HOMOLOG PROTEIN 2, CHLOROPLASTIC"/>
    <property type="match status" value="1"/>
</dbReference>